<dbReference type="GO" id="GO:0046870">
    <property type="term" value="F:cadmium ion binding"/>
    <property type="evidence" value="ECO:0007669"/>
    <property type="project" value="TreeGrafter"/>
</dbReference>
<keyword evidence="1" id="KW-0227">DNA damage</keyword>
<evidence type="ECO:0000313" key="3">
    <source>
        <dbReference type="EMBL" id="KRO62482.1"/>
    </source>
</evidence>
<dbReference type="PANTHER" id="PTHR38430:SF1">
    <property type="entry name" value="PROTEIN-ARGININE KINASE ACTIVATOR PROTEIN"/>
    <property type="match status" value="1"/>
</dbReference>
<dbReference type="GO" id="GO:0005507">
    <property type="term" value="F:copper ion binding"/>
    <property type="evidence" value="ECO:0007669"/>
    <property type="project" value="TreeGrafter"/>
</dbReference>
<dbReference type="GO" id="GO:1990170">
    <property type="term" value="P:stress response to cadmium ion"/>
    <property type="evidence" value="ECO:0007669"/>
    <property type="project" value="TreeGrafter"/>
</dbReference>
<dbReference type="Proteomes" id="UP000051269">
    <property type="component" value="Unassembled WGS sequence"/>
</dbReference>
<dbReference type="InterPro" id="IPR036876">
    <property type="entry name" value="UVR_dom_sf"/>
</dbReference>
<reference evidence="3 4" key="1">
    <citation type="submission" date="2015-10" db="EMBL/GenBank/DDBJ databases">
        <title>Metagenome-Assembled Genomes uncover a global brackish microbiome.</title>
        <authorList>
            <person name="Hugerth L.W."/>
            <person name="Larsson J."/>
            <person name="Alneberg J."/>
            <person name="Lindh M.V."/>
            <person name="Legrand C."/>
            <person name="Pinhassi J."/>
            <person name="Andersson A.F."/>
        </authorList>
    </citation>
    <scope>NUCLEOTIDE SEQUENCE [LARGE SCALE GENOMIC DNA]</scope>
    <source>
        <strain evidence="3">BACL18 MAG-120507-bin52</strain>
    </source>
</reference>
<dbReference type="GO" id="GO:0050897">
    <property type="term" value="F:cobalt ion binding"/>
    <property type="evidence" value="ECO:0007669"/>
    <property type="project" value="TreeGrafter"/>
</dbReference>
<dbReference type="PIRSF" id="PIRSF015034">
    <property type="entry name" value="YacH"/>
    <property type="match status" value="1"/>
</dbReference>
<evidence type="ECO:0000313" key="4">
    <source>
        <dbReference type="Proteomes" id="UP000051269"/>
    </source>
</evidence>
<proteinExistence type="predicted"/>
<dbReference type="GO" id="GO:1990169">
    <property type="term" value="P:stress response to copper ion"/>
    <property type="evidence" value="ECO:0007669"/>
    <property type="project" value="TreeGrafter"/>
</dbReference>
<dbReference type="PROSITE" id="PS50151">
    <property type="entry name" value="UVR"/>
    <property type="match status" value="1"/>
</dbReference>
<organism evidence="3 4">
    <name type="scientific">Verrucomicrobia subdivision 6 bacterium BACL9 MAG-120507-bin52</name>
    <dbReference type="NCBI Taxonomy" id="1655590"/>
    <lineage>
        <taxon>Bacteria</taxon>
        <taxon>Pseudomonadati</taxon>
        <taxon>Verrucomicrobiota</taxon>
        <taxon>Verrucomicrobiia</taxon>
        <taxon>Verrucomicrobiales</taxon>
        <taxon>Verrucomicrobia subdivision 6</taxon>
    </lineage>
</organism>
<evidence type="ECO:0000259" key="2">
    <source>
        <dbReference type="PROSITE" id="PS50151"/>
    </source>
</evidence>
<dbReference type="PANTHER" id="PTHR38430">
    <property type="entry name" value="PROTEIN-ARGININE KINASE ACTIVATOR PROTEIN"/>
    <property type="match status" value="1"/>
</dbReference>
<dbReference type="InterPro" id="IPR001943">
    <property type="entry name" value="UVR_dom"/>
</dbReference>
<keyword evidence="1" id="KW-0742">SOS response</keyword>
<dbReference type="Pfam" id="PF02151">
    <property type="entry name" value="UVR"/>
    <property type="match status" value="1"/>
</dbReference>
<protein>
    <recommendedName>
        <fullName evidence="2">UVR domain-containing protein</fullName>
    </recommendedName>
</protein>
<evidence type="ECO:0000256" key="1">
    <source>
        <dbReference type="ARBA" id="ARBA00023236"/>
    </source>
</evidence>
<dbReference type="SUPFAM" id="SSF46600">
    <property type="entry name" value="C-terminal UvrC-binding domain of UvrB"/>
    <property type="match status" value="1"/>
</dbReference>
<comment type="caution">
    <text evidence="3">The sequence shown here is derived from an EMBL/GenBank/DDBJ whole genome shotgun (WGS) entry which is preliminary data.</text>
</comment>
<name>A0A0R2RMT0_9BACT</name>
<dbReference type="GO" id="GO:0009432">
    <property type="term" value="P:SOS response"/>
    <property type="evidence" value="ECO:0007669"/>
    <property type="project" value="UniProtKB-KW"/>
</dbReference>
<sequence length="158" mass="17452">MDCQKCASRPATVFMTTVVENDVKRMDLCEECARKAGAIHPSGFLAEEAFFQNLTPNTSPSLPCAECGYPLESLQKTGRLGCASCYQRFAESLQEALVESQKGLVHRGKRPARNQAGEEELAAEMKQLIAQEDFEGAARLRDQIAAKKKSAPRRRRSS</sequence>
<dbReference type="EMBL" id="LIBO01000070">
    <property type="protein sequence ID" value="KRO62482.1"/>
    <property type="molecule type" value="Genomic_DNA"/>
</dbReference>
<dbReference type="InterPro" id="IPR025542">
    <property type="entry name" value="YacH"/>
</dbReference>
<dbReference type="AlphaFoldDB" id="A0A0R2RMT0"/>
<dbReference type="GO" id="GO:0008270">
    <property type="term" value="F:zinc ion binding"/>
    <property type="evidence" value="ECO:0007669"/>
    <property type="project" value="TreeGrafter"/>
</dbReference>
<feature type="domain" description="UVR" evidence="2">
    <location>
        <begin position="115"/>
        <end position="150"/>
    </location>
</feature>
<gene>
    <name evidence="3" type="ORF">ABR82_04980</name>
</gene>
<accession>A0A0R2RMT0</accession>